<dbReference type="PANTHER" id="PTHR42872">
    <property type="entry name" value="PROTEIN-GLUTAMATE METHYLESTERASE/PROTEIN-GLUTAMINE GLUTAMINASE"/>
    <property type="match status" value="1"/>
</dbReference>
<dbReference type="Pfam" id="PF01339">
    <property type="entry name" value="CheB_methylest"/>
    <property type="match status" value="1"/>
</dbReference>
<name>A0A917UQJ3_9DEIO</name>
<gene>
    <name evidence="6" type="ORF">GCM10008939_20370</name>
</gene>
<dbReference type="Proteomes" id="UP000635726">
    <property type="component" value="Unassembled WGS sequence"/>
</dbReference>
<keyword evidence="7" id="KW-1185">Reference proteome</keyword>
<evidence type="ECO:0000256" key="2">
    <source>
        <dbReference type="ARBA" id="ARBA00039140"/>
    </source>
</evidence>
<reference evidence="6" key="1">
    <citation type="journal article" date="2014" name="Int. J. Syst. Evol. Microbiol.">
        <title>Complete genome sequence of Corynebacterium casei LMG S-19264T (=DSM 44701T), isolated from a smear-ripened cheese.</title>
        <authorList>
            <consortium name="US DOE Joint Genome Institute (JGI-PGF)"/>
            <person name="Walter F."/>
            <person name="Albersmeier A."/>
            <person name="Kalinowski J."/>
            <person name="Ruckert C."/>
        </authorList>
    </citation>
    <scope>NUCLEOTIDE SEQUENCE</scope>
    <source>
        <strain evidence="6">JCM 14371</strain>
    </source>
</reference>
<dbReference type="InterPro" id="IPR000673">
    <property type="entry name" value="Sig_transdc_resp-reg_Me-estase"/>
</dbReference>
<dbReference type="AlphaFoldDB" id="A0A917UQJ3"/>
<keyword evidence="4" id="KW-0145">Chemotaxis</keyword>
<dbReference type="RefSeq" id="WP_188963094.1">
    <property type="nucleotide sequence ID" value="NZ_BMOE01000006.1"/>
</dbReference>
<dbReference type="EMBL" id="BMOE01000006">
    <property type="protein sequence ID" value="GGJ76114.1"/>
    <property type="molecule type" value="Genomic_DNA"/>
</dbReference>
<evidence type="ECO:0000256" key="1">
    <source>
        <dbReference type="ARBA" id="ARBA00022801"/>
    </source>
</evidence>
<dbReference type="CDD" id="cd16432">
    <property type="entry name" value="CheB_Rec"/>
    <property type="match status" value="1"/>
</dbReference>
<feature type="domain" description="CheB-type methylesterase" evidence="5">
    <location>
        <begin position="117"/>
        <end position="300"/>
    </location>
</feature>
<sequence length="300" mass="30615">MNGAPVVLVSPRLEDRQLAARLFAAPRLLTSSVTAALTHLQGTPGSGSALILMAPLPDVPLADVTRAARRVQARVIVIGGAVPGAVTLPDLHAAARLLRPTAGAEGGPERVQGGGPAGVPPRLTLIGASTGGPKVLSVALRNLKPSGTVVIAQHISGGFGQNFASWLSGVTGSEVRVARHLDPLRAGEILVAPDGQHLWLSGGVLHLQPGRPGLEHLPSIDRLFVSAVPVAPTVTGVLLSGMGDDGAEGLAQLRRAGALTVVQAPATASLPSMPQQALQRERPSYVLTPEELAGLLGRNA</sequence>
<feature type="active site" evidence="4">
    <location>
        <position position="129"/>
    </location>
</feature>
<evidence type="ECO:0000259" key="5">
    <source>
        <dbReference type="PROSITE" id="PS50122"/>
    </source>
</evidence>
<proteinExistence type="predicted"/>
<accession>A0A917UQJ3</accession>
<dbReference type="GO" id="GO:0000156">
    <property type="term" value="F:phosphorelay response regulator activity"/>
    <property type="evidence" value="ECO:0007669"/>
    <property type="project" value="InterPro"/>
</dbReference>
<dbReference type="Gene3D" id="3.40.50.180">
    <property type="entry name" value="Methylesterase CheB, C-terminal domain"/>
    <property type="match status" value="1"/>
</dbReference>
<reference evidence="6" key="2">
    <citation type="submission" date="2020-09" db="EMBL/GenBank/DDBJ databases">
        <authorList>
            <person name="Sun Q."/>
            <person name="Ohkuma M."/>
        </authorList>
    </citation>
    <scope>NUCLEOTIDE SEQUENCE</scope>
    <source>
        <strain evidence="6">JCM 14371</strain>
    </source>
</reference>
<evidence type="ECO:0000313" key="7">
    <source>
        <dbReference type="Proteomes" id="UP000635726"/>
    </source>
</evidence>
<keyword evidence="1 4" id="KW-0378">Hydrolase</keyword>
<dbReference type="PANTHER" id="PTHR42872:SF6">
    <property type="entry name" value="PROTEIN-GLUTAMATE METHYLESTERASE_PROTEIN-GLUTAMINE GLUTAMINASE"/>
    <property type="match status" value="1"/>
</dbReference>
<feature type="active site" evidence="4">
    <location>
        <position position="154"/>
    </location>
</feature>
<dbReference type="InterPro" id="IPR035909">
    <property type="entry name" value="CheB_C"/>
</dbReference>
<dbReference type="GO" id="GO:0008984">
    <property type="term" value="F:protein-glutamate methylesterase activity"/>
    <property type="evidence" value="ECO:0007669"/>
    <property type="project" value="UniProtKB-EC"/>
</dbReference>
<dbReference type="GO" id="GO:0005737">
    <property type="term" value="C:cytoplasm"/>
    <property type="evidence" value="ECO:0007669"/>
    <property type="project" value="InterPro"/>
</dbReference>
<dbReference type="EC" id="3.1.1.61" evidence="2"/>
<evidence type="ECO:0000256" key="3">
    <source>
        <dbReference type="ARBA" id="ARBA00048267"/>
    </source>
</evidence>
<feature type="active site" evidence="4">
    <location>
        <position position="245"/>
    </location>
</feature>
<protein>
    <recommendedName>
        <fullName evidence="2">protein-glutamate methylesterase</fullName>
        <ecNumber evidence="2">3.1.1.61</ecNumber>
    </recommendedName>
</protein>
<comment type="catalytic activity">
    <reaction evidence="3">
        <text>[protein]-L-glutamate 5-O-methyl ester + H2O = L-glutamyl-[protein] + methanol + H(+)</text>
        <dbReference type="Rhea" id="RHEA:23236"/>
        <dbReference type="Rhea" id="RHEA-COMP:10208"/>
        <dbReference type="Rhea" id="RHEA-COMP:10311"/>
        <dbReference type="ChEBI" id="CHEBI:15377"/>
        <dbReference type="ChEBI" id="CHEBI:15378"/>
        <dbReference type="ChEBI" id="CHEBI:17790"/>
        <dbReference type="ChEBI" id="CHEBI:29973"/>
        <dbReference type="ChEBI" id="CHEBI:82795"/>
        <dbReference type="EC" id="3.1.1.61"/>
    </reaction>
</comment>
<dbReference type="SUPFAM" id="SSF52738">
    <property type="entry name" value="Methylesterase CheB, C-terminal domain"/>
    <property type="match status" value="1"/>
</dbReference>
<evidence type="ECO:0000256" key="4">
    <source>
        <dbReference type="PROSITE-ProRule" id="PRU00050"/>
    </source>
</evidence>
<comment type="caution">
    <text evidence="6">The sequence shown here is derived from an EMBL/GenBank/DDBJ whole genome shotgun (WGS) entry which is preliminary data.</text>
</comment>
<dbReference type="PROSITE" id="PS50122">
    <property type="entry name" value="CHEB"/>
    <property type="match status" value="1"/>
</dbReference>
<dbReference type="GO" id="GO:0006935">
    <property type="term" value="P:chemotaxis"/>
    <property type="evidence" value="ECO:0007669"/>
    <property type="project" value="UniProtKB-UniRule"/>
</dbReference>
<organism evidence="6 7">
    <name type="scientific">Deinococcus aquiradiocola</name>
    <dbReference type="NCBI Taxonomy" id="393059"/>
    <lineage>
        <taxon>Bacteria</taxon>
        <taxon>Thermotogati</taxon>
        <taxon>Deinococcota</taxon>
        <taxon>Deinococci</taxon>
        <taxon>Deinococcales</taxon>
        <taxon>Deinococcaceae</taxon>
        <taxon>Deinococcus</taxon>
    </lineage>
</organism>
<evidence type="ECO:0000313" key="6">
    <source>
        <dbReference type="EMBL" id="GGJ76114.1"/>
    </source>
</evidence>